<dbReference type="PROSITE" id="PS50006">
    <property type="entry name" value="FHA_DOMAIN"/>
    <property type="match status" value="1"/>
</dbReference>
<organism evidence="3 4">
    <name type="scientific">Oryctes borbonicus</name>
    <dbReference type="NCBI Taxonomy" id="1629725"/>
    <lineage>
        <taxon>Eukaryota</taxon>
        <taxon>Metazoa</taxon>
        <taxon>Ecdysozoa</taxon>
        <taxon>Arthropoda</taxon>
        <taxon>Hexapoda</taxon>
        <taxon>Insecta</taxon>
        <taxon>Pterygota</taxon>
        <taxon>Neoptera</taxon>
        <taxon>Endopterygota</taxon>
        <taxon>Coleoptera</taxon>
        <taxon>Polyphaga</taxon>
        <taxon>Scarabaeiformia</taxon>
        <taxon>Scarabaeidae</taxon>
        <taxon>Dynastinae</taxon>
        <taxon>Oryctes</taxon>
    </lineage>
</organism>
<evidence type="ECO:0000259" key="2">
    <source>
        <dbReference type="PROSITE" id="PS50006"/>
    </source>
</evidence>
<dbReference type="SMART" id="SM00240">
    <property type="entry name" value="FHA"/>
    <property type="match status" value="1"/>
</dbReference>
<feature type="compositionally biased region" description="Basic and acidic residues" evidence="1">
    <location>
        <begin position="1"/>
        <end position="18"/>
    </location>
</feature>
<gene>
    <name evidence="3" type="ORF">AMK59_1701</name>
</gene>
<name>A0A0T6BDT1_9SCAR</name>
<dbReference type="Pfam" id="PF17780">
    <property type="entry name" value="OCRE"/>
    <property type="match status" value="1"/>
</dbReference>
<evidence type="ECO:0000313" key="4">
    <source>
        <dbReference type="Proteomes" id="UP000051574"/>
    </source>
</evidence>
<dbReference type="InterPro" id="IPR008984">
    <property type="entry name" value="SMAD_FHA_dom_sf"/>
</dbReference>
<dbReference type="EMBL" id="LJIG01001601">
    <property type="protein sequence ID" value="KRT85339.1"/>
    <property type="molecule type" value="Genomic_DNA"/>
</dbReference>
<dbReference type="PANTHER" id="PTHR23106:SF24">
    <property type="entry name" value="ANGIOGENIC FACTOR WITH G PATCH AND FHA DOMAINS 1"/>
    <property type="match status" value="1"/>
</dbReference>
<sequence length="425" mass="48263">MANSEKFVDPENSVKPEDYFSSDSDSSTHFDSKLSFIKEKLCDMPEVLEYIISLRNFILKQQKKIRKLRRKLKRRETKEVAIQSDNSRDEVSKTITEEIKEAAENAMQNQGMVYEETSGLYYDYNSGYYYNAEYGLYYDGNTGTYMSYDTDKQEYIFHSQVEIKPPEDDLSYNENKNQGKLQERKRRRSNSVEDVDLEEGECSDESAGDSECESGNSDDEKHTESSNHWPPCIRIVVEDTSISGLKTGSLYVITYEGGTLGREGKHDILLADINVSKHHLKFSFDKDTSNYYVTDLGSRNGTLLNTKRMSSSKQESEPLQVVHGARIQVGSTVLLCHIHKGSQTCGLCEPGLLQTKSAAKNWSLTTTDKNTDHKQQLKRLRKKFAVNHGNAAALAPGYVDRAQVRRETIGSQNEHEKTQVASVEQ</sequence>
<dbReference type="CDD" id="cd22686">
    <property type="entry name" value="FHA_AGGF1"/>
    <property type="match status" value="1"/>
</dbReference>
<reference evidence="3 4" key="1">
    <citation type="submission" date="2015-09" db="EMBL/GenBank/DDBJ databases">
        <title>Draft genome of the scarab beetle Oryctes borbonicus.</title>
        <authorList>
            <person name="Meyer J.M."/>
            <person name="Markov G.V."/>
            <person name="Baskaran P."/>
            <person name="Herrmann M."/>
            <person name="Sommer R.J."/>
            <person name="Roedelsperger C."/>
        </authorList>
    </citation>
    <scope>NUCLEOTIDE SEQUENCE [LARGE SCALE GENOMIC DNA]</scope>
    <source>
        <strain evidence="3">OB123</strain>
        <tissue evidence="3">Whole animal</tissue>
    </source>
</reference>
<dbReference type="Gene3D" id="2.60.200.20">
    <property type="match status" value="1"/>
</dbReference>
<dbReference type="InterPro" id="IPR000253">
    <property type="entry name" value="FHA_dom"/>
</dbReference>
<accession>A0A0T6BDT1</accession>
<dbReference type="AlphaFoldDB" id="A0A0T6BDT1"/>
<keyword evidence="4" id="KW-1185">Reference proteome</keyword>
<dbReference type="PANTHER" id="PTHR23106">
    <property type="entry name" value="ANGIOGENIC FACTOR WITH G PATCH AND FHA DOMAINS 1"/>
    <property type="match status" value="1"/>
</dbReference>
<evidence type="ECO:0000256" key="1">
    <source>
        <dbReference type="SAM" id="MobiDB-lite"/>
    </source>
</evidence>
<dbReference type="SUPFAM" id="SSF49879">
    <property type="entry name" value="SMAD/FHA domain"/>
    <property type="match status" value="1"/>
</dbReference>
<dbReference type="InterPro" id="IPR053027">
    <property type="entry name" value="AGGF1"/>
</dbReference>
<feature type="compositionally biased region" description="Acidic residues" evidence="1">
    <location>
        <begin position="193"/>
        <end position="212"/>
    </location>
</feature>
<dbReference type="Pfam" id="PF00498">
    <property type="entry name" value="FHA"/>
    <property type="match status" value="1"/>
</dbReference>
<comment type="caution">
    <text evidence="3">The sequence shown here is derived from an EMBL/GenBank/DDBJ whole genome shotgun (WGS) entry which is preliminary data.</text>
</comment>
<feature type="region of interest" description="Disordered" evidence="1">
    <location>
        <begin position="1"/>
        <end position="28"/>
    </location>
</feature>
<dbReference type="OrthoDB" id="2538319at2759"/>
<feature type="domain" description="FHA" evidence="2">
    <location>
        <begin position="258"/>
        <end position="309"/>
    </location>
</feature>
<proteinExistence type="predicted"/>
<evidence type="ECO:0000313" key="3">
    <source>
        <dbReference type="EMBL" id="KRT85339.1"/>
    </source>
</evidence>
<dbReference type="InterPro" id="IPR041591">
    <property type="entry name" value="OCRE"/>
</dbReference>
<feature type="region of interest" description="Disordered" evidence="1">
    <location>
        <begin position="166"/>
        <end position="227"/>
    </location>
</feature>
<protein>
    <recommendedName>
        <fullName evidence="2">FHA domain-containing protein</fullName>
    </recommendedName>
</protein>
<dbReference type="Proteomes" id="UP000051574">
    <property type="component" value="Unassembled WGS sequence"/>
</dbReference>